<evidence type="ECO:0000313" key="1">
    <source>
        <dbReference type="EMBL" id="CPC01656.1"/>
    </source>
</evidence>
<evidence type="ECO:0000313" key="2">
    <source>
        <dbReference type="Proteomes" id="UP000039021"/>
    </source>
</evidence>
<name>A0A916LGX2_MYCTX</name>
<dbReference type="AlphaFoldDB" id="A0A916LGX2"/>
<proteinExistence type="predicted"/>
<dbReference type="Proteomes" id="UP000039021">
    <property type="component" value="Unassembled WGS sequence"/>
</dbReference>
<accession>A0A916LGX2</accession>
<protein>
    <submittedName>
        <fullName evidence="1">Uncharacterized protein</fullName>
    </submittedName>
</protein>
<gene>
    <name evidence="1" type="ORF">ERS007739_05521</name>
</gene>
<dbReference type="EMBL" id="CSBK01004577">
    <property type="protein sequence ID" value="CPC01656.1"/>
    <property type="molecule type" value="Genomic_DNA"/>
</dbReference>
<reference evidence="2" key="1">
    <citation type="submission" date="2015-03" db="EMBL/GenBank/DDBJ databases">
        <authorList>
            <consortium name="Pathogen Informatics"/>
        </authorList>
    </citation>
    <scope>NUCLEOTIDE SEQUENCE [LARGE SCALE GENOMIC DNA]</scope>
    <source>
        <strain evidence="2">N09902308</strain>
    </source>
</reference>
<comment type="caution">
    <text evidence="1">The sequence shown here is derived from an EMBL/GenBank/DDBJ whole genome shotgun (WGS) entry which is preliminary data.</text>
</comment>
<organism evidence="1 2">
    <name type="scientific">Mycobacterium tuberculosis</name>
    <dbReference type="NCBI Taxonomy" id="1773"/>
    <lineage>
        <taxon>Bacteria</taxon>
        <taxon>Bacillati</taxon>
        <taxon>Actinomycetota</taxon>
        <taxon>Actinomycetes</taxon>
        <taxon>Mycobacteriales</taxon>
        <taxon>Mycobacteriaceae</taxon>
        <taxon>Mycobacterium</taxon>
        <taxon>Mycobacterium tuberculosis complex</taxon>
    </lineage>
</organism>
<sequence>MTAASPVDVMAVAAIRRLNARKECQKTLRGFMMVM</sequence>